<dbReference type="Proteomes" id="UP000000763">
    <property type="component" value="Chromosome 12"/>
</dbReference>
<dbReference type="KEGG" id="dosa:Os12g0132000"/>
<dbReference type="AlphaFoldDB" id="Q0IQB8"/>
<feature type="compositionally biased region" description="Gly residues" evidence="1">
    <location>
        <begin position="111"/>
        <end position="128"/>
    </location>
</feature>
<evidence type="ECO:0000313" key="2">
    <source>
        <dbReference type="EMBL" id="BAF29097.1"/>
    </source>
</evidence>
<name>Q0IQB8_ORYSJ</name>
<reference evidence="2 3" key="1">
    <citation type="journal article" date="2005" name="Nature">
        <title>The map-based sequence of the rice genome.</title>
        <authorList>
            <consortium name="International rice genome sequencing project (IRGSP)"/>
            <person name="Matsumoto T."/>
            <person name="Wu J."/>
            <person name="Kanamori H."/>
            <person name="Katayose Y."/>
            <person name="Fujisawa M."/>
            <person name="Namiki N."/>
            <person name="Mizuno H."/>
            <person name="Yamamoto K."/>
            <person name="Antonio B.A."/>
            <person name="Baba T."/>
            <person name="Sakata K."/>
            <person name="Nagamura Y."/>
            <person name="Aoki H."/>
            <person name="Arikawa K."/>
            <person name="Arita K."/>
            <person name="Bito T."/>
            <person name="Chiden Y."/>
            <person name="Fujitsuka N."/>
            <person name="Fukunaka R."/>
            <person name="Hamada M."/>
            <person name="Harada C."/>
            <person name="Hayashi A."/>
            <person name="Hijishita S."/>
            <person name="Honda M."/>
            <person name="Hosokawa S."/>
            <person name="Ichikawa Y."/>
            <person name="Idonuma A."/>
            <person name="Iijima M."/>
            <person name="Ikeda M."/>
            <person name="Ikeno M."/>
            <person name="Ito K."/>
            <person name="Ito S."/>
            <person name="Ito T."/>
            <person name="Ito Y."/>
            <person name="Ito Y."/>
            <person name="Iwabuchi A."/>
            <person name="Kamiya K."/>
            <person name="Karasawa W."/>
            <person name="Kurita K."/>
            <person name="Katagiri S."/>
            <person name="Kikuta A."/>
            <person name="Kobayashi H."/>
            <person name="Kobayashi N."/>
            <person name="Machita K."/>
            <person name="Maehara T."/>
            <person name="Masukawa M."/>
            <person name="Mizubayashi T."/>
            <person name="Mukai Y."/>
            <person name="Nagasaki H."/>
            <person name="Nagata Y."/>
            <person name="Naito S."/>
            <person name="Nakashima M."/>
            <person name="Nakama Y."/>
            <person name="Nakamichi Y."/>
            <person name="Nakamura M."/>
            <person name="Meguro A."/>
            <person name="Negishi M."/>
            <person name="Ohta I."/>
            <person name="Ohta T."/>
            <person name="Okamoto M."/>
            <person name="Ono N."/>
            <person name="Saji S."/>
            <person name="Sakaguchi M."/>
            <person name="Sakai K."/>
            <person name="Shibata M."/>
            <person name="Shimokawa T."/>
            <person name="Song J."/>
            <person name="Takazaki Y."/>
            <person name="Terasawa K."/>
            <person name="Tsugane M."/>
            <person name="Tsuji K."/>
            <person name="Ueda S."/>
            <person name="Waki K."/>
            <person name="Yamagata H."/>
            <person name="Yamamoto M."/>
            <person name="Yamamoto S."/>
            <person name="Yamane H."/>
            <person name="Yoshiki S."/>
            <person name="Yoshihara R."/>
            <person name="Yukawa K."/>
            <person name="Zhong H."/>
            <person name="Yano M."/>
            <person name="Yuan Q."/>
            <person name="Ouyang S."/>
            <person name="Liu J."/>
            <person name="Jones K.M."/>
            <person name="Gansberger K."/>
            <person name="Moffat K."/>
            <person name="Hill J."/>
            <person name="Bera J."/>
            <person name="Fadrosh D."/>
            <person name="Jin S."/>
            <person name="Johri S."/>
            <person name="Kim M."/>
            <person name="Overton L."/>
            <person name="Reardon M."/>
            <person name="Tsitrin T."/>
            <person name="Vuong H."/>
            <person name="Weaver B."/>
            <person name="Ciecko A."/>
            <person name="Tallon L."/>
            <person name="Jackson J."/>
            <person name="Pai G."/>
            <person name="Aken S.V."/>
            <person name="Utterback T."/>
            <person name="Reidmuller S."/>
            <person name="Feldblyum T."/>
            <person name="Hsiao J."/>
            <person name="Zismann V."/>
            <person name="Iobst S."/>
            <person name="de Vazeille A.R."/>
            <person name="Buell C.R."/>
            <person name="Ying K."/>
            <person name="Li Y."/>
            <person name="Lu T."/>
            <person name="Huang Y."/>
            <person name="Zhao Q."/>
            <person name="Feng Q."/>
            <person name="Zhang L."/>
            <person name="Zhu J."/>
            <person name="Weng Q."/>
            <person name="Mu J."/>
            <person name="Lu Y."/>
            <person name="Fan D."/>
            <person name="Liu Y."/>
            <person name="Guan J."/>
            <person name="Zhang Y."/>
            <person name="Yu S."/>
            <person name="Liu X."/>
            <person name="Zhang Y."/>
            <person name="Hong G."/>
            <person name="Han B."/>
            <person name="Choisne N."/>
            <person name="Demange N."/>
            <person name="Orjeda G."/>
            <person name="Samain S."/>
            <person name="Cattolico L."/>
            <person name="Pelletier E."/>
            <person name="Couloux A."/>
            <person name="Segurens B."/>
            <person name="Wincker P."/>
            <person name="D'Hont A."/>
            <person name="Scarpelli C."/>
            <person name="Weissenbach J."/>
            <person name="Salanoubat M."/>
            <person name="Quetier F."/>
            <person name="Yu Y."/>
            <person name="Kim H.R."/>
            <person name="Rambo T."/>
            <person name="Currie J."/>
            <person name="Collura K."/>
            <person name="Luo M."/>
            <person name="Yang T."/>
            <person name="Ammiraju J.S.S."/>
            <person name="Engler F."/>
            <person name="Soderlund C."/>
            <person name="Wing R.A."/>
            <person name="Palmer L.E."/>
            <person name="de la Bastide M."/>
            <person name="Spiegel L."/>
            <person name="Nascimento L."/>
            <person name="Zutavern T."/>
            <person name="O'Shaughnessy A."/>
            <person name="Dike S."/>
            <person name="Dedhia N."/>
            <person name="Preston R."/>
            <person name="Balija V."/>
            <person name="McCombie W.R."/>
            <person name="Chow T."/>
            <person name="Chen H."/>
            <person name="Chung M."/>
            <person name="Chen C."/>
            <person name="Shaw J."/>
            <person name="Wu H."/>
            <person name="Hsiao K."/>
            <person name="Chao Y."/>
            <person name="Chu M."/>
            <person name="Cheng C."/>
            <person name="Hour A."/>
            <person name="Lee P."/>
            <person name="Lin S."/>
            <person name="Lin Y."/>
            <person name="Liou J."/>
            <person name="Liu S."/>
            <person name="Hsing Y."/>
            <person name="Raghuvanshi S."/>
            <person name="Mohanty A."/>
            <person name="Bharti A.K."/>
            <person name="Gaur A."/>
            <person name="Gupta V."/>
            <person name="Kumar D."/>
            <person name="Ravi V."/>
            <person name="Vij S."/>
            <person name="Kapur A."/>
            <person name="Khurana P."/>
            <person name="Khurana P."/>
            <person name="Khurana J.P."/>
            <person name="Tyagi A.K."/>
            <person name="Gaikwad K."/>
            <person name="Singh A."/>
            <person name="Dalal V."/>
            <person name="Srivastava S."/>
            <person name="Dixit A."/>
            <person name="Pal A.K."/>
            <person name="Ghazi I.A."/>
            <person name="Yadav M."/>
            <person name="Pandit A."/>
            <person name="Bhargava A."/>
            <person name="Sureshbabu K."/>
            <person name="Batra K."/>
            <person name="Sharma T.R."/>
            <person name="Mohapatra T."/>
            <person name="Singh N.K."/>
            <person name="Messing J."/>
            <person name="Nelson A.B."/>
            <person name="Fuks G."/>
            <person name="Kavchok S."/>
            <person name="Keizer G."/>
            <person name="Linton E."/>
            <person name="Llaca V."/>
            <person name="Song R."/>
            <person name="Tanyolac B."/>
            <person name="Young S."/>
            <person name="Ho-Il K."/>
            <person name="Hahn J.H."/>
            <person name="Sangsakoo G."/>
            <person name="Vanavichit A."/>
            <person name="de Mattos Luiz.A.T."/>
            <person name="Zimmer P.D."/>
            <person name="Malone G."/>
            <person name="Dellagostin O."/>
            <person name="de Oliveira A.C."/>
            <person name="Bevan M."/>
            <person name="Bancroft I."/>
            <person name="Minx P."/>
            <person name="Cordum H."/>
            <person name="Wilson R."/>
            <person name="Cheng Z."/>
            <person name="Jin W."/>
            <person name="Jiang J."/>
            <person name="Leong S.A."/>
            <person name="Iwama H."/>
            <person name="Gojobori T."/>
            <person name="Itoh T."/>
            <person name="Niimura Y."/>
            <person name="Fujii Y."/>
            <person name="Habara T."/>
            <person name="Sakai H."/>
            <person name="Sato Y."/>
            <person name="Wilson G."/>
            <person name="Kumar K."/>
            <person name="McCouch S."/>
            <person name="Juretic N."/>
            <person name="Hoen D."/>
            <person name="Wright S."/>
            <person name="Bruskiewich R."/>
            <person name="Bureau T."/>
            <person name="Miyao A."/>
            <person name="Hirochika H."/>
            <person name="Nishikawa T."/>
            <person name="Kadowaki K."/>
            <person name="Sugiura M."/>
            <person name="Burr B."/>
            <person name="Sasaki T."/>
        </authorList>
    </citation>
    <scope>NUCLEOTIDE SEQUENCE [LARGE SCALE GENOMIC DNA]</scope>
    <source>
        <strain evidence="3">cv. Nipponbare</strain>
    </source>
</reference>
<sequence>MSPSSFLHHPRLLPPSSTPSFLPPSLLPPTSPQRRPVVANGERLRPAAPSRQIWGRRQWRGRGGGWLRQRATVAAGKGRPATVAGDESGEELSFSLPPLPSSGRLRPLARYGGGGSGGEGMATGCGGGRRVRQQAPLLPPTSPQRRPAAPSCQIWGNSSGGEGAAAGCGKGQR</sequence>
<proteinExistence type="predicted"/>
<dbReference type="OMA" id="PSRQIWG"/>
<feature type="compositionally biased region" description="Gly residues" evidence="1">
    <location>
        <begin position="158"/>
        <end position="173"/>
    </location>
</feature>
<organism evidence="2 3">
    <name type="scientific">Oryza sativa subsp. japonica</name>
    <name type="common">Rice</name>
    <dbReference type="NCBI Taxonomy" id="39947"/>
    <lineage>
        <taxon>Eukaryota</taxon>
        <taxon>Viridiplantae</taxon>
        <taxon>Streptophyta</taxon>
        <taxon>Embryophyta</taxon>
        <taxon>Tracheophyta</taxon>
        <taxon>Spermatophyta</taxon>
        <taxon>Magnoliopsida</taxon>
        <taxon>Liliopsida</taxon>
        <taxon>Poales</taxon>
        <taxon>Poaceae</taxon>
        <taxon>BOP clade</taxon>
        <taxon>Oryzoideae</taxon>
        <taxon>Oryzeae</taxon>
        <taxon>Oryzinae</taxon>
        <taxon>Oryza</taxon>
        <taxon>Oryza sativa</taxon>
    </lineage>
</organism>
<dbReference type="EMBL" id="AP008218">
    <property type="protein sequence ID" value="BAF29097.1"/>
    <property type="molecule type" value="Genomic_DNA"/>
</dbReference>
<evidence type="ECO:0000313" key="3">
    <source>
        <dbReference type="Proteomes" id="UP000000763"/>
    </source>
</evidence>
<reference evidence="3" key="2">
    <citation type="journal article" date="2008" name="Nucleic Acids Res.">
        <title>The rice annotation project database (RAP-DB): 2008 update.</title>
        <authorList>
            <consortium name="The rice annotation project (RAP)"/>
        </authorList>
    </citation>
    <scope>GENOME REANNOTATION</scope>
    <source>
        <strain evidence="3">cv. Nipponbare</strain>
    </source>
</reference>
<feature type="region of interest" description="Disordered" evidence="1">
    <location>
        <begin position="1"/>
        <end position="173"/>
    </location>
</feature>
<accession>Q0IQB8</accession>
<evidence type="ECO:0000256" key="1">
    <source>
        <dbReference type="SAM" id="MobiDB-lite"/>
    </source>
</evidence>
<dbReference type="KEGG" id="osa:4351417"/>
<protein>
    <submittedName>
        <fullName evidence="2">Os12g0132000 protein</fullName>
    </submittedName>
</protein>
<feature type="compositionally biased region" description="Low complexity" evidence="1">
    <location>
        <begin position="91"/>
        <end position="108"/>
    </location>
</feature>
<gene>
    <name evidence="2" type="ordered locus">Os12g0132000</name>
</gene>
<dbReference type="Gramene" id="Os12t0132000-01">
    <property type="protein sequence ID" value="Os12t0132000-01"/>
    <property type="gene ID" value="Os12g0132000"/>
</dbReference>
<feature type="compositionally biased region" description="Pro residues" evidence="1">
    <location>
        <begin position="12"/>
        <end position="31"/>
    </location>
</feature>